<keyword evidence="5" id="KW-1185">Reference proteome</keyword>
<name>A0A9P8UKH0_9PEZI</name>
<dbReference type="EMBL" id="JAGPXC010000004">
    <property type="protein sequence ID" value="KAH6653864.1"/>
    <property type="molecule type" value="Genomic_DNA"/>
</dbReference>
<dbReference type="Gene3D" id="3.40.50.720">
    <property type="entry name" value="NAD(P)-binding Rossmann-like Domain"/>
    <property type="match status" value="2"/>
</dbReference>
<dbReference type="PANTHER" id="PTHR43333:SF1">
    <property type="entry name" value="D-ISOMER SPECIFIC 2-HYDROXYACID DEHYDROGENASE NAD-BINDING DOMAIN-CONTAINING PROTEIN"/>
    <property type="match status" value="1"/>
</dbReference>
<evidence type="ECO:0000256" key="1">
    <source>
        <dbReference type="ARBA" id="ARBA00023002"/>
    </source>
</evidence>
<sequence length="368" mass="40350">MSVQKVLGGWWSSSANPTLKGHQLVIVAPTPPASEWVEKVKKQHSGLDVVYYNKNPWGLDRSVPDDIDWSNVTVLLTGPLVPTVEQAPKLELVQLQSAGANYLLDNPLFKDSDVAFSTANGVHGPQIAEWVITTYLSHQHHLPKYYDHQKAGKWQRLLDPVQDAVKARVGILGYGSIGRQVARVAKALGMDVIAYTNGRRPTPESRKDTGYIVPGTGDAEGIFPSKWLSGADNQFEEFLSSDLDLLVVAVPLTTSTKGLISAPEFKLLAKNKTFLSNIARGPIVDSKALTAALDEGLIRGAALDVTDPEPLPDGDPLWFKPNVIITPHISGNSNEYNKRVYDILELNLQRLGDGKKEFVNKVNKKEGY</sequence>
<keyword evidence="1" id="KW-0560">Oxidoreductase</keyword>
<dbReference type="GO" id="GO:0016491">
    <property type="term" value="F:oxidoreductase activity"/>
    <property type="evidence" value="ECO:0007669"/>
    <property type="project" value="UniProtKB-KW"/>
</dbReference>
<dbReference type="InterPro" id="IPR036291">
    <property type="entry name" value="NAD(P)-bd_dom_sf"/>
</dbReference>
<feature type="domain" description="D-isomer specific 2-hydroxyacid dehydrogenase NAD-binding" evidence="3">
    <location>
        <begin position="235"/>
        <end position="330"/>
    </location>
</feature>
<dbReference type="CDD" id="cd12163">
    <property type="entry name" value="2-Hacid_dh_5"/>
    <property type="match status" value="1"/>
</dbReference>
<dbReference type="GeneID" id="70131555"/>
<reference evidence="4" key="1">
    <citation type="journal article" date="2021" name="Nat. Commun.">
        <title>Genetic determinants of endophytism in the Arabidopsis root mycobiome.</title>
        <authorList>
            <person name="Mesny F."/>
            <person name="Miyauchi S."/>
            <person name="Thiergart T."/>
            <person name="Pickel B."/>
            <person name="Atanasova L."/>
            <person name="Karlsson M."/>
            <person name="Huettel B."/>
            <person name="Barry K.W."/>
            <person name="Haridas S."/>
            <person name="Chen C."/>
            <person name="Bauer D."/>
            <person name="Andreopoulos W."/>
            <person name="Pangilinan J."/>
            <person name="LaButti K."/>
            <person name="Riley R."/>
            <person name="Lipzen A."/>
            <person name="Clum A."/>
            <person name="Drula E."/>
            <person name="Henrissat B."/>
            <person name="Kohler A."/>
            <person name="Grigoriev I.V."/>
            <person name="Martin F.M."/>
            <person name="Hacquard S."/>
        </authorList>
    </citation>
    <scope>NUCLEOTIDE SEQUENCE</scope>
    <source>
        <strain evidence="4">MPI-SDFR-AT-0073</strain>
    </source>
</reference>
<proteinExistence type="predicted"/>
<dbReference type="Proteomes" id="UP000758603">
    <property type="component" value="Unassembled WGS sequence"/>
</dbReference>
<protein>
    <recommendedName>
        <fullName evidence="3">D-isomer specific 2-hydroxyacid dehydrogenase NAD-binding domain-containing protein</fullName>
    </recommendedName>
</protein>
<feature type="domain" description="D-isomer specific 2-hydroxyacid dehydrogenase NAD-binding" evidence="3">
    <location>
        <begin position="134"/>
        <end position="203"/>
    </location>
</feature>
<accession>A0A9P8UKH0</accession>
<dbReference type="PANTHER" id="PTHR43333">
    <property type="entry name" value="2-HACID_DH_C DOMAIN-CONTAINING PROTEIN"/>
    <property type="match status" value="1"/>
</dbReference>
<dbReference type="GO" id="GO:0051287">
    <property type="term" value="F:NAD binding"/>
    <property type="evidence" value="ECO:0007669"/>
    <property type="project" value="InterPro"/>
</dbReference>
<keyword evidence="2" id="KW-0520">NAD</keyword>
<dbReference type="InterPro" id="IPR029752">
    <property type="entry name" value="D-isomer_DH_CS1"/>
</dbReference>
<comment type="caution">
    <text evidence="4">The sequence shown here is derived from an EMBL/GenBank/DDBJ whole genome shotgun (WGS) entry which is preliminary data.</text>
</comment>
<dbReference type="Pfam" id="PF02826">
    <property type="entry name" value="2-Hacid_dh_C"/>
    <property type="match status" value="2"/>
</dbReference>
<evidence type="ECO:0000259" key="3">
    <source>
        <dbReference type="Pfam" id="PF02826"/>
    </source>
</evidence>
<dbReference type="SUPFAM" id="SSF51735">
    <property type="entry name" value="NAD(P)-binding Rossmann-fold domains"/>
    <property type="match status" value="1"/>
</dbReference>
<dbReference type="AlphaFoldDB" id="A0A9P8UKH0"/>
<evidence type="ECO:0000256" key="2">
    <source>
        <dbReference type="ARBA" id="ARBA00023027"/>
    </source>
</evidence>
<dbReference type="RefSeq" id="XP_045958134.1">
    <property type="nucleotide sequence ID" value="XM_046102663.1"/>
</dbReference>
<evidence type="ECO:0000313" key="5">
    <source>
        <dbReference type="Proteomes" id="UP000758603"/>
    </source>
</evidence>
<dbReference type="OrthoDB" id="298012at2759"/>
<dbReference type="PROSITE" id="PS00065">
    <property type="entry name" value="D_2_HYDROXYACID_DH_1"/>
    <property type="match status" value="1"/>
</dbReference>
<dbReference type="InterPro" id="IPR006140">
    <property type="entry name" value="D-isomer_DH_NAD-bd"/>
</dbReference>
<evidence type="ECO:0000313" key="4">
    <source>
        <dbReference type="EMBL" id="KAH6653864.1"/>
    </source>
</evidence>
<organism evidence="4 5">
    <name type="scientific">Truncatella angustata</name>
    <dbReference type="NCBI Taxonomy" id="152316"/>
    <lineage>
        <taxon>Eukaryota</taxon>
        <taxon>Fungi</taxon>
        <taxon>Dikarya</taxon>
        <taxon>Ascomycota</taxon>
        <taxon>Pezizomycotina</taxon>
        <taxon>Sordariomycetes</taxon>
        <taxon>Xylariomycetidae</taxon>
        <taxon>Amphisphaeriales</taxon>
        <taxon>Sporocadaceae</taxon>
        <taxon>Truncatella</taxon>
    </lineage>
</organism>
<gene>
    <name evidence="4" type="ORF">BKA67DRAFT_563413</name>
</gene>